<reference evidence="1" key="1">
    <citation type="submission" date="2025-08" db="UniProtKB">
        <authorList>
            <consortium name="Ensembl"/>
        </authorList>
    </citation>
    <scope>IDENTIFICATION</scope>
</reference>
<protein>
    <recommendedName>
        <fullName evidence="3">BAR domain-containing protein</fullName>
    </recommendedName>
</protein>
<sequence length="53" mass="5893">MAIAGLFHVSEKVGGAEGTKLDVDFTEMEKVRNATNKYMQVETKFNLSMLKSP</sequence>
<evidence type="ECO:0008006" key="3">
    <source>
        <dbReference type="Google" id="ProtNLM"/>
    </source>
</evidence>
<dbReference type="AlphaFoldDB" id="A0A3B4B6S2"/>
<organism evidence="1 2">
    <name type="scientific">Periophthalmus magnuspinnatus</name>
    <dbReference type="NCBI Taxonomy" id="409849"/>
    <lineage>
        <taxon>Eukaryota</taxon>
        <taxon>Metazoa</taxon>
        <taxon>Chordata</taxon>
        <taxon>Craniata</taxon>
        <taxon>Vertebrata</taxon>
        <taxon>Euteleostomi</taxon>
        <taxon>Actinopterygii</taxon>
        <taxon>Neopterygii</taxon>
        <taxon>Teleostei</taxon>
        <taxon>Neoteleostei</taxon>
        <taxon>Acanthomorphata</taxon>
        <taxon>Gobiaria</taxon>
        <taxon>Gobiiformes</taxon>
        <taxon>Gobioidei</taxon>
        <taxon>Gobiidae</taxon>
        <taxon>Oxudercinae</taxon>
        <taxon>Periophthalmus</taxon>
    </lineage>
</organism>
<name>A0A3B4B6S2_9GOBI</name>
<proteinExistence type="predicted"/>
<dbReference type="Proteomes" id="UP000261520">
    <property type="component" value="Unplaced"/>
</dbReference>
<reference evidence="1" key="2">
    <citation type="submission" date="2025-09" db="UniProtKB">
        <authorList>
            <consortium name="Ensembl"/>
        </authorList>
    </citation>
    <scope>IDENTIFICATION</scope>
</reference>
<accession>A0A3B4B6S2</accession>
<evidence type="ECO:0000313" key="1">
    <source>
        <dbReference type="Ensembl" id="ENSPMGP00000024244.1"/>
    </source>
</evidence>
<dbReference type="Ensembl" id="ENSPMGT00000025834.1">
    <property type="protein sequence ID" value="ENSPMGP00000024244.1"/>
    <property type="gene ID" value="ENSPMGG00000019615.1"/>
</dbReference>
<evidence type="ECO:0000313" key="2">
    <source>
        <dbReference type="Proteomes" id="UP000261520"/>
    </source>
</evidence>
<keyword evidence="2" id="KW-1185">Reference proteome</keyword>